<dbReference type="EMBL" id="CP144053">
    <property type="protein sequence ID" value="WWD16985.1"/>
    <property type="molecule type" value="Genomic_DNA"/>
</dbReference>
<dbReference type="Proteomes" id="UP000322225">
    <property type="component" value="Chromosome 3"/>
</dbReference>
<dbReference type="OrthoDB" id="2564618at2759"/>
<feature type="compositionally biased region" description="Polar residues" evidence="1">
    <location>
        <begin position="310"/>
        <end position="319"/>
    </location>
</feature>
<feature type="compositionally biased region" description="Polar residues" evidence="1">
    <location>
        <begin position="119"/>
        <end position="128"/>
    </location>
</feature>
<feature type="compositionally biased region" description="Basic and acidic residues" evidence="1">
    <location>
        <begin position="559"/>
        <end position="574"/>
    </location>
</feature>
<reference evidence="2" key="1">
    <citation type="submission" date="2017-08" db="EMBL/GenBank/DDBJ databases">
        <authorList>
            <person name="Cuomo C."/>
            <person name="Billmyre B."/>
            <person name="Heitman J."/>
        </authorList>
    </citation>
    <scope>NUCLEOTIDE SEQUENCE</scope>
    <source>
        <strain evidence="2">CBS 12478</strain>
    </source>
</reference>
<accession>A0A5M6BW84</accession>
<organism evidence="2 3">
    <name type="scientific">Kwoniella shandongensis</name>
    <dbReference type="NCBI Taxonomy" id="1734106"/>
    <lineage>
        <taxon>Eukaryota</taxon>
        <taxon>Fungi</taxon>
        <taxon>Dikarya</taxon>
        <taxon>Basidiomycota</taxon>
        <taxon>Agaricomycotina</taxon>
        <taxon>Tremellomycetes</taxon>
        <taxon>Tremellales</taxon>
        <taxon>Cryptococcaceae</taxon>
        <taxon>Kwoniella</taxon>
    </lineage>
</organism>
<dbReference type="AlphaFoldDB" id="A0A5M6BW84"/>
<keyword evidence="3" id="KW-1185">Reference proteome</keyword>
<feature type="compositionally biased region" description="Polar residues" evidence="1">
    <location>
        <begin position="388"/>
        <end position="397"/>
    </location>
</feature>
<feature type="compositionally biased region" description="Polar residues" evidence="1">
    <location>
        <begin position="49"/>
        <end position="64"/>
    </location>
</feature>
<feature type="compositionally biased region" description="Polar residues" evidence="1">
    <location>
        <begin position="536"/>
        <end position="549"/>
    </location>
</feature>
<dbReference type="RefSeq" id="XP_031859469.1">
    <property type="nucleotide sequence ID" value="XM_032006256.1"/>
</dbReference>
<feature type="compositionally biased region" description="Low complexity" evidence="1">
    <location>
        <begin position="102"/>
        <end position="111"/>
    </location>
</feature>
<dbReference type="GeneID" id="43590413"/>
<dbReference type="KEGG" id="ksn:43590413"/>
<evidence type="ECO:0000256" key="1">
    <source>
        <dbReference type="SAM" id="MobiDB-lite"/>
    </source>
</evidence>
<feature type="compositionally biased region" description="Pro residues" evidence="1">
    <location>
        <begin position="356"/>
        <end position="367"/>
    </location>
</feature>
<feature type="region of interest" description="Disordered" evidence="1">
    <location>
        <begin position="157"/>
        <end position="437"/>
    </location>
</feature>
<evidence type="ECO:0000313" key="3">
    <source>
        <dbReference type="Proteomes" id="UP000322225"/>
    </source>
</evidence>
<feature type="compositionally biased region" description="Basic and acidic residues" evidence="1">
    <location>
        <begin position="225"/>
        <end position="235"/>
    </location>
</feature>
<proteinExistence type="predicted"/>
<feature type="region of interest" description="Disordered" evidence="1">
    <location>
        <begin position="721"/>
        <end position="740"/>
    </location>
</feature>
<name>A0A5M6BW84_9TREE</name>
<sequence>MTNANSLRHKRSAARGLISMPFPTSSSTFMHDRQESADSGSAKPVSRWSGENLTPNDGYSNLFTSGMFPGGQPTPSPTLSSFPSPPSTSPTKSPMKQPHLAPPSSYSPTTPARRRRSSIIHTTPSTASPRIVKSTGMDGGVERALDNVMRSLKLVAMGTPRGKYNYDSPRGGESRWSSSTDGSLQVDEGVGESGGFWNSKPRKSSETTRSRTTVKSSKSGKSRGRKSEETDRMDLDLDQAPEVPPVPLPMGVPSTPGRSRRMMNGLVKRLGLTPKKGRAATPSLPLPDHAMLSPPLPPPLPIPAERTIPKKSSLSTLRSALTKKGSTTTLRSIRSTSTAQHPFMTGLVPTLDCETPPVPLPPGLPRPPARDEVFDGCFPSTPGRGSNRPRTPKSSIGQPKLQKEPSPSYFLREMPRRAPETPKRESFNLDPETPGGVIKFETEEIADGSMEIDDMDMALATDGDETLDQTTIFTPPPPARPSIDAIVRPSFPSPFVPPSQSTPVLTAKAARKVDEVSVLKSKRLVDLLPEHEQRIDSPSSSVYGSNHSTIPHAGLRSKKSVDQFKKAKPLKEKNINFNTPVNSLGLPAPPSETRSVSRASRKDPLGLMKRLTKVSQPPRGEENVMPFRSDEWSTPLPTRSDKIFLGTKERYFEDQNAIGTFGRNKIERTSYRPDFSAPPLPPSETETHSIGVGEVDEYGIIEFPRAQPRFEEGGFGRRMHMREKSESEHSMTSVSMTTGEGVEEWELERYLGDADGEAGGMLV</sequence>
<protein>
    <submittedName>
        <fullName evidence="2">Uncharacterized protein</fullName>
    </submittedName>
</protein>
<feature type="region of interest" description="Disordered" evidence="1">
    <location>
        <begin position="467"/>
        <end position="486"/>
    </location>
</feature>
<gene>
    <name evidence="2" type="ORF">CI109_101421</name>
</gene>
<feature type="compositionally biased region" description="Basic and acidic residues" evidence="1">
    <location>
        <begin position="413"/>
        <end position="427"/>
    </location>
</feature>
<evidence type="ECO:0000313" key="2">
    <source>
        <dbReference type="EMBL" id="WWD16985.1"/>
    </source>
</evidence>
<feature type="region of interest" description="Disordered" evidence="1">
    <location>
        <begin position="530"/>
        <end position="633"/>
    </location>
</feature>
<reference evidence="2" key="2">
    <citation type="submission" date="2024-01" db="EMBL/GenBank/DDBJ databases">
        <title>Comparative genomics of Cryptococcus and Kwoniella reveals pathogenesis evolution and contrasting modes of karyotype evolution via chromosome fusion or intercentromeric recombination.</title>
        <authorList>
            <person name="Coelho M.A."/>
            <person name="David-Palma M."/>
            <person name="Shea T."/>
            <person name="Bowers K."/>
            <person name="McGinley-Smith S."/>
            <person name="Mohammad A.W."/>
            <person name="Gnirke A."/>
            <person name="Yurkov A.M."/>
            <person name="Nowrousian M."/>
            <person name="Sun S."/>
            <person name="Cuomo C.A."/>
            <person name="Heitman J."/>
        </authorList>
    </citation>
    <scope>NUCLEOTIDE SEQUENCE</scope>
    <source>
        <strain evidence="2">CBS 12478</strain>
    </source>
</reference>
<feature type="compositionally biased region" description="Low complexity" evidence="1">
    <location>
        <begin position="326"/>
        <end position="338"/>
    </location>
</feature>
<feature type="region of interest" description="Disordered" evidence="1">
    <location>
        <begin position="1"/>
        <end position="144"/>
    </location>
</feature>